<dbReference type="InterPro" id="IPR024300">
    <property type="entry name" value="SipL_SPOCS_dom"/>
</dbReference>
<dbReference type="AlphaFoldDB" id="A0A4R3MMY1"/>
<dbReference type="RefSeq" id="WP_132252775.1">
    <property type="nucleotide sequence ID" value="NZ_SMAL01000007.1"/>
</dbReference>
<keyword evidence="3" id="KW-1185">Reference proteome</keyword>
<proteinExistence type="predicted"/>
<dbReference type="SUPFAM" id="SSF54106">
    <property type="entry name" value="LysM domain"/>
    <property type="match status" value="1"/>
</dbReference>
<dbReference type="OrthoDB" id="9779340at2"/>
<gene>
    <name evidence="2" type="ORF">EDC18_10721</name>
</gene>
<accession>A0A4R3MMY1</accession>
<dbReference type="EMBL" id="SMAL01000007">
    <property type="protein sequence ID" value="TCT13952.1"/>
    <property type="molecule type" value="Genomic_DNA"/>
</dbReference>
<name>A0A4R3MMY1_9FIRM</name>
<dbReference type="InterPro" id="IPR036779">
    <property type="entry name" value="LysM_dom_sf"/>
</dbReference>
<dbReference type="Pfam" id="PF12673">
    <property type="entry name" value="SipL"/>
    <property type="match status" value="3"/>
</dbReference>
<dbReference type="Proteomes" id="UP000294902">
    <property type="component" value="Unassembled WGS sequence"/>
</dbReference>
<dbReference type="InterPro" id="IPR018392">
    <property type="entry name" value="LysM"/>
</dbReference>
<organism evidence="2 3">
    <name type="scientific">Natranaerovirga pectinivora</name>
    <dbReference type="NCBI Taxonomy" id="682400"/>
    <lineage>
        <taxon>Bacteria</taxon>
        <taxon>Bacillati</taxon>
        <taxon>Bacillota</taxon>
        <taxon>Clostridia</taxon>
        <taxon>Lachnospirales</taxon>
        <taxon>Natranaerovirgaceae</taxon>
        <taxon>Natranaerovirga</taxon>
    </lineage>
</organism>
<feature type="domain" description="LysM" evidence="1">
    <location>
        <begin position="473"/>
        <end position="517"/>
    </location>
</feature>
<evidence type="ECO:0000313" key="2">
    <source>
        <dbReference type="EMBL" id="TCT13952.1"/>
    </source>
</evidence>
<protein>
    <submittedName>
        <fullName evidence="2">LysM domain-containing protein</fullName>
    </submittedName>
</protein>
<dbReference type="CDD" id="cd00118">
    <property type="entry name" value="LysM"/>
    <property type="match status" value="1"/>
</dbReference>
<evidence type="ECO:0000313" key="3">
    <source>
        <dbReference type="Proteomes" id="UP000294902"/>
    </source>
</evidence>
<comment type="caution">
    <text evidence="2">The sequence shown here is derived from an EMBL/GenBank/DDBJ whole genome shotgun (WGS) entry which is preliminary data.</text>
</comment>
<reference evidence="2 3" key="1">
    <citation type="submission" date="2019-03" db="EMBL/GenBank/DDBJ databases">
        <title>Genomic Encyclopedia of Type Strains, Phase IV (KMG-IV): sequencing the most valuable type-strain genomes for metagenomic binning, comparative biology and taxonomic classification.</title>
        <authorList>
            <person name="Goeker M."/>
        </authorList>
    </citation>
    <scope>NUCLEOTIDE SEQUENCE [LARGE SCALE GENOMIC DNA]</scope>
    <source>
        <strain evidence="2 3">DSM 24629</strain>
    </source>
</reference>
<dbReference type="Pfam" id="PF01476">
    <property type="entry name" value="LysM"/>
    <property type="match status" value="1"/>
</dbReference>
<sequence length="527" mass="59730">MALNLIRKDIQMTKTKGTSVVQITLDDDFNVPDIKPDIHKIIQERADIKVNNIETMNDKVKVKGELEFTVLYLTDTDDKPVHSLTNSMHFDEVVNMDGILEDDDIRLACNIENMMTSVINSRKLSAKGILELKAVAEEGYFINVATDVESESNYQNIKEPIRVSQVFTSKKDTYRVRDELAIPNSKPNIMEILWSNASIRNPEVRLLDDKISVKGDIALFVLYIGETDDKPVEFVEFELPYNGMLEADGCLEEMIANVSMEIFQKDIQVRPDLDGEERVLDVEIITELDIKIYEQEDVNVLRDIYSPSKDVVIKTKPVTYENILLKNQTQCKVSEKIGIKDGEPSILQICYADGDIKIDDVEITEDGIEVEGVVTVQIIYVAADDKTPINVIKDVIPFTHLIDAKGINDSCIYNVKPSIDYISCNMLDDQEVEIRSGINLNTMVFEQLTRNVIVDLEEQELEMKKIYDLPSVVGYIVKKGESLWDIAKKYYTTTDKIREINGLSAEQEVKAGDKIIIIKNVEAIIAN</sequence>
<dbReference type="Gene3D" id="3.10.350.10">
    <property type="entry name" value="LysM domain"/>
    <property type="match status" value="1"/>
</dbReference>
<evidence type="ECO:0000259" key="1">
    <source>
        <dbReference type="PROSITE" id="PS51782"/>
    </source>
</evidence>
<dbReference type="PROSITE" id="PS51782">
    <property type="entry name" value="LYSM"/>
    <property type="match status" value="1"/>
</dbReference>
<dbReference type="SMART" id="SM00257">
    <property type="entry name" value="LysM"/>
    <property type="match status" value="1"/>
</dbReference>